<feature type="compositionally biased region" description="Basic and acidic residues" evidence="4">
    <location>
        <begin position="384"/>
        <end position="402"/>
    </location>
</feature>
<organism evidence="5 6">
    <name type="scientific">Fimbriiglobus ruber</name>
    <dbReference type="NCBI Taxonomy" id="1908690"/>
    <lineage>
        <taxon>Bacteria</taxon>
        <taxon>Pseudomonadati</taxon>
        <taxon>Planctomycetota</taxon>
        <taxon>Planctomycetia</taxon>
        <taxon>Gemmatales</taxon>
        <taxon>Gemmataceae</taxon>
        <taxon>Fimbriiglobus</taxon>
    </lineage>
</organism>
<feature type="repeat" description="WD" evidence="3">
    <location>
        <begin position="105"/>
        <end position="135"/>
    </location>
</feature>
<dbReference type="SUPFAM" id="SSF50978">
    <property type="entry name" value="WD40 repeat-like"/>
    <property type="match status" value="1"/>
</dbReference>
<protein>
    <submittedName>
        <fullName evidence="5">High-affnity carbon uptake protein Hat/HatR</fullName>
    </submittedName>
</protein>
<dbReference type="Pfam" id="PF00400">
    <property type="entry name" value="WD40"/>
    <property type="match status" value="3"/>
</dbReference>
<feature type="repeat" description="WD" evidence="3">
    <location>
        <begin position="315"/>
        <end position="345"/>
    </location>
</feature>
<sequence>MIDELSQDLREGLASLPRAHRRVTAVGDITSIVNRERHFLRQFPTALFQCLWNGTVTCADDDATDVRLLLDTMGADRRAAGNLAPLVRSVTPPRNAPTSAVRCVLRAHQGPVTCVAWSKGGEHFASEAVDGSIYLSDSERWSVALLTKMTDTYAVSLHWTTEETLLAVSADGRIVELEPTGEVVRPPFVIPTRGLARATLSTDEARLAVATADHRLIVCERSATSYVVTANRKCHDDRITGLSWSHDGTLIVTTSRDSKARVWDGRSNRRVKQLSCLGLTADAVAWSPDNRKLVIAFDRVPCLYDRDTWALMRELAGHEDTVTDLAWAPDGKSVACSSVDQSISVCDVGAPSLDAIQDDAHQPTRSRLPICFSTSTSRKPRWRRCCDSRTPRRHSGDPRQPPERPSPSPALNAAESVSHPRPDFPPRTRAGLSKSDLPNDLEPR</sequence>
<dbReference type="Proteomes" id="UP000214646">
    <property type="component" value="Unassembled WGS sequence"/>
</dbReference>
<name>A0A225CZ34_9BACT</name>
<dbReference type="PANTHER" id="PTHR19848:SF8">
    <property type="entry name" value="F-BOX AND WD REPEAT DOMAIN CONTAINING 7"/>
    <property type="match status" value="1"/>
</dbReference>
<evidence type="ECO:0000313" key="6">
    <source>
        <dbReference type="Proteomes" id="UP000214646"/>
    </source>
</evidence>
<dbReference type="PANTHER" id="PTHR19848">
    <property type="entry name" value="WD40 REPEAT PROTEIN"/>
    <property type="match status" value="1"/>
</dbReference>
<dbReference type="AlphaFoldDB" id="A0A225CZ34"/>
<evidence type="ECO:0000256" key="3">
    <source>
        <dbReference type="PROSITE-ProRule" id="PRU00221"/>
    </source>
</evidence>
<accession>A0A225CZ34</accession>
<comment type="caution">
    <text evidence="5">The sequence shown here is derived from an EMBL/GenBank/DDBJ whole genome shotgun (WGS) entry which is preliminary data.</text>
</comment>
<dbReference type="InterPro" id="IPR036322">
    <property type="entry name" value="WD40_repeat_dom_sf"/>
</dbReference>
<keyword evidence="6" id="KW-1185">Reference proteome</keyword>
<evidence type="ECO:0000313" key="5">
    <source>
        <dbReference type="EMBL" id="OWK34640.1"/>
    </source>
</evidence>
<dbReference type="InterPro" id="IPR015943">
    <property type="entry name" value="WD40/YVTN_repeat-like_dom_sf"/>
</dbReference>
<dbReference type="Gene3D" id="2.130.10.10">
    <property type="entry name" value="YVTN repeat-like/Quinoprotein amine dehydrogenase"/>
    <property type="match status" value="2"/>
</dbReference>
<dbReference type="SMART" id="SM00320">
    <property type="entry name" value="WD40"/>
    <property type="match status" value="4"/>
</dbReference>
<feature type="region of interest" description="Disordered" evidence="4">
    <location>
        <begin position="382"/>
        <end position="444"/>
    </location>
</feature>
<keyword evidence="2" id="KW-0677">Repeat</keyword>
<dbReference type="InterPro" id="IPR001680">
    <property type="entry name" value="WD40_rpt"/>
</dbReference>
<evidence type="ECO:0000256" key="2">
    <source>
        <dbReference type="ARBA" id="ARBA00022737"/>
    </source>
</evidence>
<evidence type="ECO:0000256" key="4">
    <source>
        <dbReference type="SAM" id="MobiDB-lite"/>
    </source>
</evidence>
<gene>
    <name evidence="5" type="ORF">FRUB_10611</name>
</gene>
<proteinExistence type="predicted"/>
<reference evidence="6" key="1">
    <citation type="submission" date="2017-06" db="EMBL/GenBank/DDBJ databases">
        <title>Genome analysis of Fimbriiglobus ruber SP5, the first member of the order Planctomycetales with confirmed chitinolytic capability.</title>
        <authorList>
            <person name="Ravin N.V."/>
            <person name="Rakitin A.L."/>
            <person name="Ivanova A.A."/>
            <person name="Beletsky A.V."/>
            <person name="Kulichevskaya I.S."/>
            <person name="Mardanov A.V."/>
            <person name="Dedysh S.N."/>
        </authorList>
    </citation>
    <scope>NUCLEOTIDE SEQUENCE [LARGE SCALE GENOMIC DNA]</scope>
    <source>
        <strain evidence="6">SP5</strain>
    </source>
</reference>
<keyword evidence="1 3" id="KW-0853">WD repeat</keyword>
<evidence type="ECO:0000256" key="1">
    <source>
        <dbReference type="ARBA" id="ARBA00022574"/>
    </source>
</evidence>
<feature type="repeat" description="WD" evidence="3">
    <location>
        <begin position="232"/>
        <end position="273"/>
    </location>
</feature>
<dbReference type="EMBL" id="NIDE01000020">
    <property type="protein sequence ID" value="OWK34640.1"/>
    <property type="molecule type" value="Genomic_DNA"/>
</dbReference>
<dbReference type="PROSITE" id="PS50082">
    <property type="entry name" value="WD_REPEATS_2"/>
    <property type="match status" value="3"/>
</dbReference>
<dbReference type="PROSITE" id="PS50294">
    <property type="entry name" value="WD_REPEATS_REGION"/>
    <property type="match status" value="1"/>
</dbReference>